<feature type="compositionally biased region" description="Basic and acidic residues" evidence="1">
    <location>
        <begin position="366"/>
        <end position="380"/>
    </location>
</feature>
<feature type="compositionally biased region" description="Low complexity" evidence="1">
    <location>
        <begin position="665"/>
        <end position="677"/>
    </location>
</feature>
<feature type="compositionally biased region" description="Low complexity" evidence="1">
    <location>
        <begin position="220"/>
        <end position="231"/>
    </location>
</feature>
<feature type="compositionally biased region" description="Polar residues" evidence="1">
    <location>
        <begin position="588"/>
        <end position="597"/>
    </location>
</feature>
<accession>A0AB34KI29</accession>
<keyword evidence="3" id="KW-1185">Reference proteome</keyword>
<reference evidence="2 3" key="1">
    <citation type="journal article" date="2020" name="Microbiol. Resour. Announc.">
        <title>Draft Genome Sequence of a Cladosporium Species Isolated from the Mesophotic Ascidian Didemnum maculosum.</title>
        <authorList>
            <person name="Gioti A."/>
            <person name="Siaperas R."/>
            <person name="Nikolaivits E."/>
            <person name="Le Goff G."/>
            <person name="Ouazzani J."/>
            <person name="Kotoulas G."/>
            <person name="Topakas E."/>
        </authorList>
    </citation>
    <scope>NUCLEOTIDE SEQUENCE [LARGE SCALE GENOMIC DNA]</scope>
    <source>
        <strain evidence="2 3">TM138-S3</strain>
    </source>
</reference>
<gene>
    <name evidence="2" type="ORF">WHR41_07624</name>
</gene>
<feature type="compositionally biased region" description="Polar residues" evidence="1">
    <location>
        <begin position="51"/>
        <end position="61"/>
    </location>
</feature>
<feature type="compositionally biased region" description="Basic and acidic residues" evidence="1">
    <location>
        <begin position="191"/>
        <end position="204"/>
    </location>
</feature>
<organism evidence="2 3">
    <name type="scientific">Cladosporium halotolerans</name>
    <dbReference type="NCBI Taxonomy" id="1052096"/>
    <lineage>
        <taxon>Eukaryota</taxon>
        <taxon>Fungi</taxon>
        <taxon>Dikarya</taxon>
        <taxon>Ascomycota</taxon>
        <taxon>Pezizomycotina</taxon>
        <taxon>Dothideomycetes</taxon>
        <taxon>Dothideomycetidae</taxon>
        <taxon>Cladosporiales</taxon>
        <taxon>Cladosporiaceae</taxon>
        <taxon>Cladosporium</taxon>
    </lineage>
</organism>
<feature type="region of interest" description="Disordered" evidence="1">
    <location>
        <begin position="655"/>
        <end position="743"/>
    </location>
</feature>
<feature type="compositionally biased region" description="Basic and acidic residues" evidence="1">
    <location>
        <begin position="551"/>
        <end position="564"/>
    </location>
</feature>
<dbReference type="AlphaFoldDB" id="A0AB34KI29"/>
<proteinExistence type="predicted"/>
<dbReference type="RefSeq" id="XP_069226513.1">
    <property type="nucleotide sequence ID" value="XM_069376228.1"/>
</dbReference>
<feature type="compositionally biased region" description="Basic and acidic residues" evidence="1">
    <location>
        <begin position="692"/>
        <end position="710"/>
    </location>
</feature>
<evidence type="ECO:0000313" key="2">
    <source>
        <dbReference type="EMBL" id="KAL1583406.1"/>
    </source>
</evidence>
<feature type="region of interest" description="Disordered" evidence="1">
    <location>
        <begin position="31"/>
        <end position="283"/>
    </location>
</feature>
<evidence type="ECO:0000256" key="1">
    <source>
        <dbReference type="SAM" id="MobiDB-lite"/>
    </source>
</evidence>
<dbReference type="EMBL" id="JAAQHG020000035">
    <property type="protein sequence ID" value="KAL1583406.1"/>
    <property type="molecule type" value="Genomic_DNA"/>
</dbReference>
<comment type="caution">
    <text evidence="2">The sequence shown here is derived from an EMBL/GenBank/DDBJ whole genome shotgun (WGS) entry which is preliminary data.</text>
</comment>
<dbReference type="Proteomes" id="UP000803884">
    <property type="component" value="Unassembled WGS sequence"/>
</dbReference>
<feature type="compositionally biased region" description="Low complexity" evidence="1">
    <location>
        <begin position="238"/>
        <end position="247"/>
    </location>
</feature>
<feature type="compositionally biased region" description="Basic residues" evidence="1">
    <location>
        <begin position="177"/>
        <end position="190"/>
    </location>
</feature>
<feature type="region of interest" description="Disordered" evidence="1">
    <location>
        <begin position="319"/>
        <end position="389"/>
    </location>
</feature>
<feature type="compositionally biased region" description="Acidic residues" evidence="1">
    <location>
        <begin position="106"/>
        <end position="116"/>
    </location>
</feature>
<evidence type="ECO:0000313" key="3">
    <source>
        <dbReference type="Proteomes" id="UP000803884"/>
    </source>
</evidence>
<protein>
    <submittedName>
        <fullName evidence="2">Uncharacterized protein</fullName>
    </submittedName>
</protein>
<sequence length="743" mass="80309">MSDSQIPNQAISVFHFTSQIPSAKIRKYRMATGKGMAPQGTAIKEALLPSPNGSMPKPSSTHSEEPPSKKPRLRLNVRRPATNDGDTIAVSRPKRASVTRSRYSEDAPETDEEPEVAEAKQSPAASSGLSSLDSTTVSVKEESAGNNVKQGGHRESYGDFMSYYIMDGEDAEEQPKPKPKPRGRPAKRKTVAHDKPHREAREKAVAAQAPVPSADRKPEPLSQPSSSMAPPQQKPRQRLMQQQLAPPVSVPAPAPSYQGTSMQTRPLPATRPPQVAKPAAPPLTPAMEEITVKYHASVPEKVKKLEALSMALAGFAGVPAAPKSPPPVVKGKQKIPQPVKTSSDSERQAPVDNFLAMFDDDDSDGKDDTAVESQSERDEPQFLTNPGEPDGPLTYGIQFIMNALKSWAEQRVSRAMLANEQSSKYQPHKPLDISDTPEGQAIAAFREVVESGCLQINVVMPAELASAVRHLYGQIDHLINSGNKNQSDSWFFMSYKAQIDAQKSRVDKWKEQQVWVQEEIARQQQFVQWPMMHMGGLPMANGYPPNSHFGDQAHRSADRRRSAPHEGAQSHSRHIPRSSLPAGAAGNTPYSAESPMSSEARAINAGQENPEQNQSTYMPNLLPRSGQTMRFSFAPSNEAAIQAFGAGAFPAIGQKSGSSVPTRGPTSASPSTKEAATPTPPTERLVPGVEDVSARTGHDLRDKSNTEAHGHPSPAPRVTSGFTAVNAPARAPKPEVEAVIVDD</sequence>
<feature type="compositionally biased region" description="Polar residues" evidence="1">
    <location>
        <begin position="123"/>
        <end position="149"/>
    </location>
</feature>
<name>A0AB34KI29_9PEZI</name>
<dbReference type="GeneID" id="96009066"/>
<feature type="region of interest" description="Disordered" evidence="1">
    <location>
        <begin position="538"/>
        <end position="598"/>
    </location>
</feature>